<name>A0ABW8VUP7_9BACI</name>
<dbReference type="Proteomes" id="UP001628668">
    <property type="component" value="Unassembled WGS sequence"/>
</dbReference>
<protein>
    <submittedName>
        <fullName evidence="5">Sensor histidine kinase</fullName>
        <ecNumber evidence="5">2.7.13.3</ecNumber>
    </submittedName>
</protein>
<keyword evidence="6" id="KW-1185">Reference proteome</keyword>
<feature type="domain" description="SpoOB alpha-helical" evidence="4">
    <location>
        <begin position="118"/>
        <end position="170"/>
    </location>
</feature>
<feature type="transmembrane region" description="Helical" evidence="2">
    <location>
        <begin position="33"/>
        <end position="55"/>
    </location>
</feature>
<dbReference type="InterPro" id="IPR039506">
    <property type="entry name" value="SPOB_a"/>
</dbReference>
<dbReference type="PANTHER" id="PTHR40448:SF1">
    <property type="entry name" value="TWO-COMPONENT SENSOR HISTIDINE KINASE"/>
    <property type="match status" value="1"/>
</dbReference>
<evidence type="ECO:0000313" key="6">
    <source>
        <dbReference type="Proteomes" id="UP001628668"/>
    </source>
</evidence>
<dbReference type="Gene3D" id="1.10.287.130">
    <property type="match status" value="1"/>
</dbReference>
<dbReference type="EMBL" id="JBJOSA010000015">
    <property type="protein sequence ID" value="MFL8938313.1"/>
    <property type="molecule type" value="Genomic_DNA"/>
</dbReference>
<reference evidence="5 6" key="1">
    <citation type="submission" date="2024-12" db="EMBL/GenBank/DDBJ databases">
        <authorList>
            <person name="Li X."/>
            <person name="Zhang D."/>
        </authorList>
    </citation>
    <scope>NUCLEOTIDE SEQUENCE [LARGE SCALE GENOMIC DNA]</scope>
    <source>
        <strain evidence="5 6">JCM19602</strain>
    </source>
</reference>
<feature type="transmembrane region" description="Helical" evidence="2">
    <location>
        <begin position="62"/>
        <end position="80"/>
    </location>
</feature>
<evidence type="ECO:0000256" key="2">
    <source>
        <dbReference type="SAM" id="Phobius"/>
    </source>
</evidence>
<feature type="coiled-coil region" evidence="1">
    <location>
        <begin position="107"/>
        <end position="134"/>
    </location>
</feature>
<evidence type="ECO:0000313" key="5">
    <source>
        <dbReference type="EMBL" id="MFL8938313.1"/>
    </source>
</evidence>
<dbReference type="Gene3D" id="3.30.565.10">
    <property type="entry name" value="Histidine kinase-like ATPase, C-terminal domain"/>
    <property type="match status" value="1"/>
</dbReference>
<keyword evidence="2" id="KW-1133">Transmembrane helix</keyword>
<evidence type="ECO:0000259" key="3">
    <source>
        <dbReference type="Pfam" id="PF14501"/>
    </source>
</evidence>
<feature type="transmembrane region" description="Helical" evidence="2">
    <location>
        <begin position="7"/>
        <end position="27"/>
    </location>
</feature>
<keyword evidence="2" id="KW-0812">Transmembrane</keyword>
<dbReference type="EC" id="2.7.13.3" evidence="5"/>
<dbReference type="RefSeq" id="WP_411160126.1">
    <property type="nucleotide sequence ID" value="NZ_JBJOSA010000015.1"/>
</dbReference>
<sequence length="327" mass="37620">MKHQNLLYWTYMALFSFIHLHFFLEGFSLELHYAVLILVILPVIYYLHLIILLPLSPLGGRWNFSLFVLQSIMIAVYFGASPAPEHGVLFLLFIGLEFLRIAVSRRMSGLTQSIRQLEDEQQQLNDTFKVVRSERHDFLKHISAIHFMLEHDEITEAKNYLNDLVDGYEETNLSIRGERGSAAGILHDMYRRGRRSGIEMVYDLDMPLSTLPLSDKDLVTLLGNLLSNSLEACEEFQKHKGKQAEISLQFYKRSGLYMLICKNDSLEIPPHIVDKLYASFGHTTKTGSHEGLGTMMIDDVVKRHGGYLDFIHKNETFMVKIKFPAVH</sequence>
<keyword evidence="2" id="KW-0472">Membrane</keyword>
<dbReference type="SUPFAM" id="SSF55874">
    <property type="entry name" value="ATPase domain of HSP90 chaperone/DNA topoisomerase II/histidine kinase"/>
    <property type="match status" value="1"/>
</dbReference>
<keyword evidence="5" id="KW-0808">Transferase</keyword>
<keyword evidence="5" id="KW-0418">Kinase</keyword>
<dbReference type="InterPro" id="IPR036890">
    <property type="entry name" value="HATPase_C_sf"/>
</dbReference>
<dbReference type="PANTHER" id="PTHR40448">
    <property type="entry name" value="TWO-COMPONENT SENSOR HISTIDINE KINASE"/>
    <property type="match status" value="1"/>
</dbReference>
<feature type="domain" description="Sensor histidine kinase NatK-like C-terminal" evidence="3">
    <location>
        <begin position="217"/>
        <end position="324"/>
    </location>
</feature>
<dbReference type="InterPro" id="IPR032834">
    <property type="entry name" value="NatK-like_C"/>
</dbReference>
<comment type="caution">
    <text evidence="5">The sequence shown here is derived from an EMBL/GenBank/DDBJ whole genome shotgun (WGS) entry which is preliminary data.</text>
</comment>
<accession>A0ABW8VUP7</accession>
<keyword evidence="1" id="KW-0175">Coiled coil</keyword>
<dbReference type="Pfam" id="PF14689">
    <property type="entry name" value="SPOB_a"/>
    <property type="match status" value="1"/>
</dbReference>
<gene>
    <name evidence="5" type="ORF">ACKA06_16095</name>
</gene>
<evidence type="ECO:0000256" key="1">
    <source>
        <dbReference type="SAM" id="Coils"/>
    </source>
</evidence>
<evidence type="ECO:0000259" key="4">
    <source>
        <dbReference type="Pfam" id="PF14689"/>
    </source>
</evidence>
<dbReference type="GO" id="GO:0004673">
    <property type="term" value="F:protein histidine kinase activity"/>
    <property type="evidence" value="ECO:0007669"/>
    <property type="project" value="UniProtKB-EC"/>
</dbReference>
<organism evidence="5 6">
    <name type="scientific">Rossellomorea oryzaecorticis</name>
    <dbReference type="NCBI Taxonomy" id="1396505"/>
    <lineage>
        <taxon>Bacteria</taxon>
        <taxon>Bacillati</taxon>
        <taxon>Bacillota</taxon>
        <taxon>Bacilli</taxon>
        <taxon>Bacillales</taxon>
        <taxon>Bacillaceae</taxon>
        <taxon>Rossellomorea</taxon>
    </lineage>
</organism>
<dbReference type="Pfam" id="PF14501">
    <property type="entry name" value="HATPase_c_5"/>
    <property type="match status" value="1"/>
</dbReference>
<proteinExistence type="predicted"/>